<proteinExistence type="predicted"/>
<reference evidence="2 3" key="1">
    <citation type="submission" date="2016-07" db="EMBL/GenBank/DDBJ databases">
        <title>Pervasive Adenine N6-methylation of Active Genes in Fungi.</title>
        <authorList>
            <consortium name="DOE Joint Genome Institute"/>
            <person name="Mondo S.J."/>
            <person name="Dannebaum R.O."/>
            <person name="Kuo R.C."/>
            <person name="Labutti K."/>
            <person name="Haridas S."/>
            <person name="Kuo A."/>
            <person name="Salamov A."/>
            <person name="Ahrendt S.R."/>
            <person name="Lipzen A."/>
            <person name="Sullivan W."/>
            <person name="Andreopoulos W.B."/>
            <person name="Clum A."/>
            <person name="Lindquist E."/>
            <person name="Daum C."/>
            <person name="Ramamoorthy G.K."/>
            <person name="Gryganskyi A."/>
            <person name="Culley D."/>
            <person name="Magnuson J.K."/>
            <person name="James T.Y."/>
            <person name="O'Malley M.A."/>
            <person name="Stajich J.E."/>
            <person name="Spatafora J.W."/>
            <person name="Visel A."/>
            <person name="Grigoriev I.V."/>
        </authorList>
    </citation>
    <scope>NUCLEOTIDE SEQUENCE [LARGE SCALE GENOMIC DNA]</scope>
    <source>
        <strain evidence="2 3">62-1032</strain>
    </source>
</reference>
<dbReference type="EMBL" id="MCGR01000074">
    <property type="protein sequence ID" value="ORY60407.1"/>
    <property type="molecule type" value="Genomic_DNA"/>
</dbReference>
<dbReference type="AlphaFoldDB" id="A0A1Y2DMB9"/>
<gene>
    <name evidence="2" type="ORF">BCR35DRAFT_326776</name>
</gene>
<dbReference type="Proteomes" id="UP000193467">
    <property type="component" value="Unassembled WGS sequence"/>
</dbReference>
<keyword evidence="3" id="KW-1185">Reference proteome</keyword>
<dbReference type="InParanoid" id="A0A1Y2DMB9"/>
<accession>A0A1Y2DMB9</accession>
<evidence type="ECO:0000313" key="2">
    <source>
        <dbReference type="EMBL" id="ORY60407.1"/>
    </source>
</evidence>
<feature type="region of interest" description="Disordered" evidence="1">
    <location>
        <begin position="261"/>
        <end position="281"/>
    </location>
</feature>
<sequence length="521" mass="58892">MYPLNGLSKYHALPRSRTHVVVLYSDGHFTNTGRRARTGVTDEPTRRAKAYGGANPYYPELNESEKWRESYKEGIQNPQHLVNLQGLWKGRKLPRFGQSGSQWSARELQAFRVIPSINQSFGHVSGFAAEHSSDHVEVFYTIRHLLFPHPLPSNLRPKGAASPSPAAERYRLQQLRLAANPFYPFFLRLQHVRALQNLPNNLPTRWFDNQDAVDPPEQTSPRTFQVVKPFSGPAQFKRHQWDVGRVDTEFKKYRLLFATRRPRPPPREAHSTEKMKDRGSSTATDETYIWALLQAFLDPIMDECSQAGWSKLTRAGTVAAPREKQWSFQFLPRQVPFQIPIGPRKKQMKVRTITDGGICLSKAGGGAVDVRFPSVVTECKRAQRGGSKINLFAQAFGEMLGAAFQHHSIAPRISSQDPKLEQPSERMFALVLDGVSLSAMATEFPHDYLENVEVLGDLSHFIGLEVCETTKCDLGSRKGRDAAVELILRILGTLRTAPTTSLLREFFDHDDRIINLQDLAL</sequence>
<name>A0A1Y2DMB9_9BASI</name>
<evidence type="ECO:0000256" key="1">
    <source>
        <dbReference type="SAM" id="MobiDB-lite"/>
    </source>
</evidence>
<organism evidence="2 3">
    <name type="scientific">Leucosporidium creatinivorum</name>
    <dbReference type="NCBI Taxonomy" id="106004"/>
    <lineage>
        <taxon>Eukaryota</taxon>
        <taxon>Fungi</taxon>
        <taxon>Dikarya</taxon>
        <taxon>Basidiomycota</taxon>
        <taxon>Pucciniomycotina</taxon>
        <taxon>Microbotryomycetes</taxon>
        <taxon>Leucosporidiales</taxon>
        <taxon>Leucosporidium</taxon>
    </lineage>
</organism>
<comment type="caution">
    <text evidence="2">The sequence shown here is derived from an EMBL/GenBank/DDBJ whole genome shotgun (WGS) entry which is preliminary data.</text>
</comment>
<evidence type="ECO:0000313" key="3">
    <source>
        <dbReference type="Proteomes" id="UP000193467"/>
    </source>
</evidence>
<feature type="compositionally biased region" description="Basic and acidic residues" evidence="1">
    <location>
        <begin position="265"/>
        <end position="279"/>
    </location>
</feature>
<protein>
    <submittedName>
        <fullName evidence="2">Uncharacterized protein</fullName>
    </submittedName>
</protein>